<dbReference type="InterPro" id="IPR008258">
    <property type="entry name" value="Transglycosylase_SLT_dom_1"/>
</dbReference>
<evidence type="ECO:0000313" key="3">
    <source>
        <dbReference type="EMBL" id="GAA2271721.1"/>
    </source>
</evidence>
<keyword evidence="4" id="KW-1185">Reference proteome</keyword>
<comment type="caution">
    <text evidence="3">The sequence shown here is derived from an EMBL/GenBank/DDBJ whole genome shotgun (WGS) entry which is preliminary data.</text>
</comment>
<sequence length="129" mass="13656">MSTFTTRLRKSAALFAGAACVATVGAVVAPTAASAATPQQIAASIVPANQLASFNNIISHESGWSVTATNPSSGSYGLGQALPASKMASEGADWKTNPTTQIKWAYKYMCERYGSPNAAWSWWAAHHWY</sequence>
<gene>
    <name evidence="3" type="ORF">GCM10010430_66990</name>
</gene>
<accession>A0ABN3EU88</accession>
<dbReference type="Proteomes" id="UP001500305">
    <property type="component" value="Unassembled WGS sequence"/>
</dbReference>
<feature type="signal peptide" evidence="1">
    <location>
        <begin position="1"/>
        <end position="35"/>
    </location>
</feature>
<evidence type="ECO:0000259" key="2">
    <source>
        <dbReference type="Pfam" id="PF01464"/>
    </source>
</evidence>
<name>A0ABN3EU88_9ACTN</name>
<keyword evidence="1" id="KW-0732">Signal</keyword>
<dbReference type="Pfam" id="PF01464">
    <property type="entry name" value="SLT"/>
    <property type="match status" value="1"/>
</dbReference>
<evidence type="ECO:0000256" key="1">
    <source>
        <dbReference type="SAM" id="SignalP"/>
    </source>
</evidence>
<dbReference type="Gene3D" id="1.10.530.10">
    <property type="match status" value="1"/>
</dbReference>
<reference evidence="3 4" key="1">
    <citation type="journal article" date="2019" name="Int. J. Syst. Evol. Microbiol.">
        <title>The Global Catalogue of Microorganisms (GCM) 10K type strain sequencing project: providing services to taxonomists for standard genome sequencing and annotation.</title>
        <authorList>
            <consortium name="The Broad Institute Genomics Platform"/>
            <consortium name="The Broad Institute Genome Sequencing Center for Infectious Disease"/>
            <person name="Wu L."/>
            <person name="Ma J."/>
        </authorList>
    </citation>
    <scope>NUCLEOTIDE SEQUENCE [LARGE SCALE GENOMIC DNA]</scope>
    <source>
        <strain evidence="3 4">JCM 7356</strain>
    </source>
</reference>
<organism evidence="3 4">
    <name type="scientific">Kitasatospora cystarginea</name>
    <dbReference type="NCBI Taxonomy" id="58350"/>
    <lineage>
        <taxon>Bacteria</taxon>
        <taxon>Bacillati</taxon>
        <taxon>Actinomycetota</taxon>
        <taxon>Actinomycetes</taxon>
        <taxon>Kitasatosporales</taxon>
        <taxon>Streptomycetaceae</taxon>
        <taxon>Kitasatospora</taxon>
    </lineage>
</organism>
<feature type="domain" description="Transglycosylase SLT" evidence="2">
    <location>
        <begin position="54"/>
        <end position="125"/>
    </location>
</feature>
<dbReference type="RefSeq" id="WP_344640321.1">
    <property type="nucleotide sequence ID" value="NZ_BAAATR010000043.1"/>
</dbReference>
<dbReference type="SUPFAM" id="SSF53955">
    <property type="entry name" value="Lysozyme-like"/>
    <property type="match status" value="1"/>
</dbReference>
<dbReference type="InterPro" id="IPR023346">
    <property type="entry name" value="Lysozyme-like_dom_sf"/>
</dbReference>
<dbReference type="EMBL" id="BAAATR010000043">
    <property type="protein sequence ID" value="GAA2271721.1"/>
    <property type="molecule type" value="Genomic_DNA"/>
</dbReference>
<proteinExistence type="predicted"/>
<protein>
    <recommendedName>
        <fullName evidence="2">Transglycosylase SLT domain-containing protein</fullName>
    </recommendedName>
</protein>
<feature type="chain" id="PRO_5045042481" description="Transglycosylase SLT domain-containing protein" evidence="1">
    <location>
        <begin position="36"/>
        <end position="129"/>
    </location>
</feature>
<evidence type="ECO:0000313" key="4">
    <source>
        <dbReference type="Proteomes" id="UP001500305"/>
    </source>
</evidence>